<keyword evidence="3" id="KW-1185">Reference proteome</keyword>
<evidence type="ECO:0000313" key="3">
    <source>
        <dbReference type="Proteomes" id="UP001597211"/>
    </source>
</evidence>
<name>A0ABW3SDX9_9BACL</name>
<dbReference type="RefSeq" id="WP_240269314.1">
    <property type="nucleotide sequence ID" value="NZ_JAKSXN010000023.1"/>
</dbReference>
<comment type="caution">
    <text evidence="2">The sequence shown here is derived from an EMBL/GenBank/DDBJ whole genome shotgun (WGS) entry which is preliminary data.</text>
</comment>
<reference evidence="3" key="1">
    <citation type="journal article" date="2019" name="Int. J. Syst. Evol. Microbiol.">
        <title>The Global Catalogue of Microorganisms (GCM) 10K type strain sequencing project: providing services to taxonomists for standard genome sequencing and annotation.</title>
        <authorList>
            <consortium name="The Broad Institute Genomics Platform"/>
            <consortium name="The Broad Institute Genome Sequencing Center for Infectious Disease"/>
            <person name="Wu L."/>
            <person name="Ma J."/>
        </authorList>
    </citation>
    <scope>NUCLEOTIDE SEQUENCE [LARGE SCALE GENOMIC DNA]</scope>
    <source>
        <strain evidence="3">CCUG 48216</strain>
    </source>
</reference>
<keyword evidence="1" id="KW-1133">Transmembrane helix</keyword>
<keyword evidence="1" id="KW-0812">Transmembrane</keyword>
<dbReference type="Proteomes" id="UP001597211">
    <property type="component" value="Unassembled WGS sequence"/>
</dbReference>
<accession>A0ABW3SDX9</accession>
<feature type="transmembrane region" description="Helical" evidence="1">
    <location>
        <begin position="7"/>
        <end position="27"/>
    </location>
</feature>
<dbReference type="EMBL" id="JBHTKZ010000021">
    <property type="protein sequence ID" value="MFD1182180.1"/>
    <property type="molecule type" value="Genomic_DNA"/>
</dbReference>
<keyword evidence="1" id="KW-0472">Membrane</keyword>
<evidence type="ECO:0000256" key="1">
    <source>
        <dbReference type="SAM" id="Phobius"/>
    </source>
</evidence>
<evidence type="ECO:0000313" key="2">
    <source>
        <dbReference type="EMBL" id="MFD1182180.1"/>
    </source>
</evidence>
<sequence length="257" mass="28690">MNRRTRLIDMALVLIIMLLITCILIVLHNNKEAGIQPLNQPVDKITVGDHSSDLLLTEDEMKEDLDYLVATLQQVHPSLIEGWSEEQTKAIDEVYNLVSKQPLPAGRFFFLADTIVTQLHDAHTNISPFSASSASLNLPLYWTPEGPVALHSTPELQQGDLLLELGGLTPPQLLNELSKVISAENDNWVKVMGIPMLASRAFLDHLNLLENGQKVKVKVLRDQQTVELNLPLVGRLNNRDMGTPYDYGGSMYNYAID</sequence>
<proteinExistence type="predicted"/>
<protein>
    <recommendedName>
        <fullName evidence="4">PDZ domain-containing protein</fullName>
    </recommendedName>
</protein>
<organism evidence="2 3">
    <name type="scientific">Paenibacillus timonensis</name>
    <dbReference type="NCBI Taxonomy" id="225915"/>
    <lineage>
        <taxon>Bacteria</taxon>
        <taxon>Bacillati</taxon>
        <taxon>Bacillota</taxon>
        <taxon>Bacilli</taxon>
        <taxon>Bacillales</taxon>
        <taxon>Paenibacillaceae</taxon>
        <taxon>Paenibacillus</taxon>
    </lineage>
</organism>
<evidence type="ECO:0008006" key="4">
    <source>
        <dbReference type="Google" id="ProtNLM"/>
    </source>
</evidence>
<gene>
    <name evidence="2" type="ORF">ACFQ2Z_12475</name>
</gene>